<evidence type="ECO:0000313" key="3">
    <source>
        <dbReference type="Proteomes" id="UP000305067"/>
    </source>
</evidence>
<dbReference type="STRING" id="1884261.A0A5C3QXK6"/>
<dbReference type="PANTHER" id="PTHR40124:SF1">
    <property type="entry name" value="DISAGGREGATASE RELATED REPEAT PROTEIN"/>
    <property type="match status" value="1"/>
</dbReference>
<keyword evidence="3" id="KW-1185">Reference proteome</keyword>
<evidence type="ECO:0000259" key="1">
    <source>
        <dbReference type="Pfam" id="PF21294"/>
    </source>
</evidence>
<reference evidence="2 3" key="1">
    <citation type="journal article" date="2019" name="Nat. Ecol. Evol.">
        <title>Megaphylogeny resolves global patterns of mushroom evolution.</title>
        <authorList>
            <person name="Varga T."/>
            <person name="Krizsan K."/>
            <person name="Foldi C."/>
            <person name="Dima B."/>
            <person name="Sanchez-Garcia M."/>
            <person name="Sanchez-Ramirez S."/>
            <person name="Szollosi G.J."/>
            <person name="Szarkandi J.G."/>
            <person name="Papp V."/>
            <person name="Albert L."/>
            <person name="Andreopoulos W."/>
            <person name="Angelini C."/>
            <person name="Antonin V."/>
            <person name="Barry K.W."/>
            <person name="Bougher N.L."/>
            <person name="Buchanan P."/>
            <person name="Buyck B."/>
            <person name="Bense V."/>
            <person name="Catcheside P."/>
            <person name="Chovatia M."/>
            <person name="Cooper J."/>
            <person name="Damon W."/>
            <person name="Desjardin D."/>
            <person name="Finy P."/>
            <person name="Geml J."/>
            <person name="Haridas S."/>
            <person name="Hughes K."/>
            <person name="Justo A."/>
            <person name="Karasinski D."/>
            <person name="Kautmanova I."/>
            <person name="Kiss B."/>
            <person name="Kocsube S."/>
            <person name="Kotiranta H."/>
            <person name="LaButti K.M."/>
            <person name="Lechner B.E."/>
            <person name="Liimatainen K."/>
            <person name="Lipzen A."/>
            <person name="Lukacs Z."/>
            <person name="Mihaltcheva S."/>
            <person name="Morgado L.N."/>
            <person name="Niskanen T."/>
            <person name="Noordeloos M.E."/>
            <person name="Ohm R.A."/>
            <person name="Ortiz-Santana B."/>
            <person name="Ovrebo C."/>
            <person name="Racz N."/>
            <person name="Riley R."/>
            <person name="Savchenko A."/>
            <person name="Shiryaev A."/>
            <person name="Soop K."/>
            <person name="Spirin V."/>
            <person name="Szebenyi C."/>
            <person name="Tomsovsky M."/>
            <person name="Tulloss R.E."/>
            <person name="Uehling J."/>
            <person name="Grigoriev I.V."/>
            <person name="Vagvolgyi C."/>
            <person name="Papp T."/>
            <person name="Martin F.M."/>
            <person name="Miettinen O."/>
            <person name="Hibbett D.S."/>
            <person name="Nagy L.G."/>
        </authorList>
    </citation>
    <scope>NUCLEOTIDE SEQUENCE [LARGE SCALE GENOMIC DNA]</scope>
    <source>
        <strain evidence="2 3">CBS 309.79</strain>
    </source>
</reference>
<dbReference type="EMBL" id="ML178821">
    <property type="protein sequence ID" value="TFL03104.1"/>
    <property type="molecule type" value="Genomic_DNA"/>
</dbReference>
<accession>A0A5C3QXK6</accession>
<name>A0A5C3QXK6_9AGAR</name>
<dbReference type="AlphaFoldDB" id="A0A5C3QXK6"/>
<dbReference type="OrthoDB" id="3337916at2759"/>
<dbReference type="InterPro" id="IPR048958">
    <property type="entry name" value="Polysacc_lyase_14"/>
</dbReference>
<gene>
    <name evidence="2" type="ORF">BDV98DRAFT_505104</name>
</gene>
<dbReference type="PANTHER" id="PTHR40124">
    <property type="match status" value="1"/>
</dbReference>
<dbReference type="Proteomes" id="UP000305067">
    <property type="component" value="Unassembled WGS sequence"/>
</dbReference>
<dbReference type="Pfam" id="PF21294">
    <property type="entry name" value="Polysacc_lyase_14"/>
    <property type="match status" value="1"/>
</dbReference>
<evidence type="ECO:0000313" key="2">
    <source>
        <dbReference type="EMBL" id="TFL03104.1"/>
    </source>
</evidence>
<proteinExistence type="predicted"/>
<protein>
    <recommendedName>
        <fullName evidence="1">Polysaccharide lyase 14 domain-containing protein</fullName>
    </recommendedName>
</protein>
<organism evidence="2 3">
    <name type="scientific">Pterulicium gracile</name>
    <dbReference type="NCBI Taxonomy" id="1884261"/>
    <lineage>
        <taxon>Eukaryota</taxon>
        <taxon>Fungi</taxon>
        <taxon>Dikarya</taxon>
        <taxon>Basidiomycota</taxon>
        <taxon>Agaricomycotina</taxon>
        <taxon>Agaricomycetes</taxon>
        <taxon>Agaricomycetidae</taxon>
        <taxon>Agaricales</taxon>
        <taxon>Pleurotineae</taxon>
        <taxon>Pterulaceae</taxon>
        <taxon>Pterulicium</taxon>
    </lineage>
</organism>
<dbReference type="Gene3D" id="2.60.120.200">
    <property type="match status" value="1"/>
</dbReference>
<feature type="domain" description="Polysaccharide lyase 14" evidence="1">
    <location>
        <begin position="134"/>
        <end position="357"/>
    </location>
</feature>
<sequence>MDRLSNLFCFPLRRTRPDTSIAEDLQEKEKAVADVQAAPLLRKHLVPVTSYKSGFTTNSNVLTSSERIAQPTPTTPEVDETEETVETQAAPALKLIALSDSALGVHRAQSNLPRPLVKPPSPVGPTNNALPAPKSAYQATYPKGSINPTATIPGGFGFYLSGEQSFTSKLKGSAPKEVVMSYRLMLEKGFQFQKGGKLPGIFGGDGDLSYGCSGGRKEGRCQCFSIRVMWRANGQGELYTYLPPTDANDAILAKIPPQSIRNTDYGYSIGRGAFNFNNAVGKWMTFALRVRLNTPGKKDGELELWVDGKSVIKAGGLVLRGNGEASRIKGLQFQTFFGGDSKEWASPKKQRAWFADVTGVIVQ</sequence>